<evidence type="ECO:0000313" key="5">
    <source>
        <dbReference type="Proteomes" id="UP000007488"/>
    </source>
</evidence>
<name>F0SYJ6_SYNGF</name>
<evidence type="ECO:0000259" key="3">
    <source>
        <dbReference type="Pfam" id="PF02579"/>
    </source>
</evidence>
<dbReference type="PANTHER" id="PTHR33937">
    <property type="entry name" value="IRON-MOLYBDENUM PROTEIN-RELATED-RELATED"/>
    <property type="match status" value="1"/>
</dbReference>
<evidence type="ECO:0000256" key="2">
    <source>
        <dbReference type="ARBA" id="ARBA00023231"/>
    </source>
</evidence>
<evidence type="ECO:0000256" key="1">
    <source>
        <dbReference type="ARBA" id="ARBA00010285"/>
    </source>
</evidence>
<feature type="domain" description="Dinitrogenase iron-molybdenum cofactor biosynthesis" evidence="3">
    <location>
        <begin position="10"/>
        <end position="101"/>
    </location>
</feature>
<dbReference type="InterPro" id="IPR051840">
    <property type="entry name" value="NifX/NifY_domain"/>
</dbReference>
<dbReference type="InterPro" id="IPR013480">
    <property type="entry name" value="NifX"/>
</dbReference>
<dbReference type="SUPFAM" id="SSF53146">
    <property type="entry name" value="Nitrogenase accessory factor-like"/>
    <property type="match status" value="1"/>
</dbReference>
<reference evidence="5" key="2">
    <citation type="submission" date="2011-02" db="EMBL/GenBank/DDBJ databases">
        <title>The complete genome of Syntrophobotulus glycolicus DSM 8271.</title>
        <authorList>
            <person name="Lucas S."/>
            <person name="Copeland A."/>
            <person name="Lapidus A."/>
            <person name="Bruce D."/>
            <person name="Goodwin L."/>
            <person name="Pitluck S."/>
            <person name="Kyrpides N."/>
            <person name="Mavromatis K."/>
            <person name="Pagani I."/>
            <person name="Ivanova N."/>
            <person name="Mikhailova N."/>
            <person name="Chertkov O."/>
            <person name="Held B."/>
            <person name="Detter J.C."/>
            <person name="Tapia R."/>
            <person name="Han C."/>
            <person name="Land M."/>
            <person name="Hauser L."/>
            <person name="Markowitz V."/>
            <person name="Cheng J.-F."/>
            <person name="Hugenholtz P."/>
            <person name="Woyke T."/>
            <person name="Wu D."/>
            <person name="Spring S."/>
            <person name="Schroeder M."/>
            <person name="Brambilla E."/>
            <person name="Klenk H.-P."/>
            <person name="Eisen J.A."/>
        </authorList>
    </citation>
    <scope>NUCLEOTIDE SEQUENCE [LARGE SCALE GENOMIC DNA]</scope>
    <source>
        <strain evidence="5">DSM 8271 / FlGlyR</strain>
    </source>
</reference>
<organism evidence="4 5">
    <name type="scientific">Syntrophobotulus glycolicus (strain DSM 8271 / FlGlyR)</name>
    <dbReference type="NCBI Taxonomy" id="645991"/>
    <lineage>
        <taxon>Bacteria</taxon>
        <taxon>Bacillati</taxon>
        <taxon>Bacillota</taxon>
        <taxon>Clostridia</taxon>
        <taxon>Eubacteriales</taxon>
        <taxon>Desulfitobacteriaceae</taxon>
        <taxon>Syntrophobotulus</taxon>
    </lineage>
</organism>
<accession>F0SYJ6</accession>
<dbReference type="eggNOG" id="COG1433">
    <property type="taxonomic scope" value="Bacteria"/>
</dbReference>
<dbReference type="RefSeq" id="WP_013625928.1">
    <property type="nucleotide sequence ID" value="NC_015172.1"/>
</dbReference>
<dbReference type="Gene3D" id="3.30.420.130">
    <property type="entry name" value="Dinitrogenase iron-molybdenum cofactor biosynthesis domain"/>
    <property type="match status" value="1"/>
</dbReference>
<reference evidence="4 5" key="1">
    <citation type="journal article" date="2011" name="Stand. Genomic Sci.">
        <title>Complete genome sequence of Syntrophobotulus glycolicus type strain (FlGlyR).</title>
        <authorList>
            <person name="Han C."/>
            <person name="Mwirichia R."/>
            <person name="Chertkov O."/>
            <person name="Held B."/>
            <person name="Lapidus A."/>
            <person name="Nolan M."/>
            <person name="Lucas S."/>
            <person name="Hammon N."/>
            <person name="Deshpande S."/>
            <person name="Cheng J.F."/>
            <person name="Tapia R."/>
            <person name="Goodwin L."/>
            <person name="Pitluck S."/>
            <person name="Huntemann M."/>
            <person name="Liolios K."/>
            <person name="Ivanova N."/>
            <person name="Pagani I."/>
            <person name="Mavromatis K."/>
            <person name="Ovchinikova G."/>
            <person name="Pati A."/>
            <person name="Chen A."/>
            <person name="Palaniappan K."/>
            <person name="Land M."/>
            <person name="Hauser L."/>
            <person name="Brambilla E.M."/>
            <person name="Rohde M."/>
            <person name="Spring S."/>
            <person name="Sikorski J."/>
            <person name="Goker M."/>
            <person name="Woyke T."/>
            <person name="Bristow J."/>
            <person name="Eisen J.A."/>
            <person name="Markowitz V."/>
            <person name="Hugenholtz P."/>
            <person name="Kyrpides N.C."/>
            <person name="Klenk H.P."/>
            <person name="Detter J.C."/>
        </authorList>
    </citation>
    <scope>NUCLEOTIDE SEQUENCE [LARGE SCALE GENOMIC DNA]</scope>
    <source>
        <strain evidence="5">DSM 8271 / FlGlyR</strain>
    </source>
</reference>
<dbReference type="Proteomes" id="UP000007488">
    <property type="component" value="Chromosome"/>
</dbReference>
<dbReference type="AlphaFoldDB" id="F0SYJ6"/>
<dbReference type="NCBIfam" id="TIGR02663">
    <property type="entry name" value="nifX"/>
    <property type="match status" value="1"/>
</dbReference>
<dbReference type="KEGG" id="sgy:Sgly_2838"/>
<gene>
    <name evidence="4" type="ordered locus">Sgly_2838</name>
</gene>
<comment type="similarity">
    <text evidence="1">Belongs to the NifX/NifY family.</text>
</comment>
<keyword evidence="2" id="KW-0535">Nitrogen fixation</keyword>
<dbReference type="Pfam" id="PF02579">
    <property type="entry name" value="Nitro_FeMo-Co"/>
    <property type="match status" value="1"/>
</dbReference>
<dbReference type="PANTHER" id="PTHR33937:SF1">
    <property type="entry name" value="IRON-MOLIBDENUM COFACTOR PROCESSING PROTEIN"/>
    <property type="match status" value="1"/>
</dbReference>
<protein>
    <submittedName>
        <fullName evidence="4">Nitrogen fixation protein NifX</fullName>
    </submittedName>
</protein>
<dbReference type="InterPro" id="IPR036105">
    <property type="entry name" value="DiNase_FeMo-co_biosyn_sf"/>
</dbReference>
<proteinExistence type="inferred from homology"/>
<dbReference type="OrthoDB" id="9797941at2"/>
<dbReference type="HOGENOM" id="CLU_104194_3_0_9"/>
<dbReference type="STRING" id="645991.Sgly_2838"/>
<dbReference type="GO" id="GO:0009399">
    <property type="term" value="P:nitrogen fixation"/>
    <property type="evidence" value="ECO:0007669"/>
    <property type="project" value="InterPro"/>
</dbReference>
<keyword evidence="5" id="KW-1185">Reference proteome</keyword>
<dbReference type="InterPro" id="IPR003731">
    <property type="entry name" value="Di-Nase_FeMo-co_biosynth"/>
</dbReference>
<dbReference type="GO" id="GO:0051540">
    <property type="term" value="F:metal cluster binding"/>
    <property type="evidence" value="ECO:0007669"/>
    <property type="project" value="InterPro"/>
</dbReference>
<sequence length="127" mass="14164">MLVAFATTGEDKVNAHFGMAPAFAVYEITPGDYRFVKTISLPEQASEDDKVEARADMLKECTIVYCNHIGGPAAARLVQQNIQPLKVKEGTPIIAELERLQTILRESPPPWLRKRLAEEMENKGELP</sequence>
<dbReference type="InterPro" id="IPR034169">
    <property type="entry name" value="NifX-like"/>
</dbReference>
<dbReference type="EMBL" id="CP002547">
    <property type="protein sequence ID" value="ADY57108.1"/>
    <property type="molecule type" value="Genomic_DNA"/>
</dbReference>
<evidence type="ECO:0000313" key="4">
    <source>
        <dbReference type="EMBL" id="ADY57108.1"/>
    </source>
</evidence>
<dbReference type="CDD" id="cd00853">
    <property type="entry name" value="NifX"/>
    <property type="match status" value="1"/>
</dbReference>